<evidence type="ECO:0000313" key="4">
    <source>
        <dbReference type="Proteomes" id="UP001451571"/>
    </source>
</evidence>
<keyword evidence="1" id="KW-1133">Transmembrane helix</keyword>
<dbReference type="Pfam" id="PF02518">
    <property type="entry name" value="HATPase_c"/>
    <property type="match status" value="1"/>
</dbReference>
<dbReference type="InterPro" id="IPR050640">
    <property type="entry name" value="Bact_2-comp_sensor_kinase"/>
</dbReference>
<accession>A0ABZ3EXU1</accession>
<dbReference type="SMART" id="SM00387">
    <property type="entry name" value="HATPase_c"/>
    <property type="match status" value="1"/>
</dbReference>
<reference evidence="3 4" key="1">
    <citation type="submission" date="2024-02" db="EMBL/GenBank/DDBJ databases">
        <title>Bacterial strain from lacustrine sediment.</title>
        <authorList>
            <person name="Petit C."/>
            <person name="Fadhlaoui K."/>
        </authorList>
    </citation>
    <scope>NUCLEOTIDE SEQUENCE [LARGE SCALE GENOMIC DNA]</scope>
    <source>
        <strain evidence="3 4">IPX-CK</strain>
    </source>
</reference>
<feature type="transmembrane region" description="Helical" evidence="1">
    <location>
        <begin position="261"/>
        <end position="285"/>
    </location>
</feature>
<dbReference type="Pfam" id="PF06580">
    <property type="entry name" value="His_kinase"/>
    <property type="match status" value="1"/>
</dbReference>
<evidence type="ECO:0000313" key="3">
    <source>
        <dbReference type="EMBL" id="XAH74482.1"/>
    </source>
</evidence>
<name>A0ABZ3EXU1_9FIRM</name>
<dbReference type="InterPro" id="IPR003594">
    <property type="entry name" value="HATPase_dom"/>
</dbReference>
<dbReference type="SUPFAM" id="SSF55874">
    <property type="entry name" value="ATPase domain of HSP90 chaperone/DNA topoisomerase II/histidine kinase"/>
    <property type="match status" value="1"/>
</dbReference>
<dbReference type="GO" id="GO:0016301">
    <property type="term" value="F:kinase activity"/>
    <property type="evidence" value="ECO:0007669"/>
    <property type="project" value="UniProtKB-KW"/>
</dbReference>
<feature type="transmembrane region" description="Helical" evidence="1">
    <location>
        <begin position="25"/>
        <end position="52"/>
    </location>
</feature>
<dbReference type="Gene3D" id="6.10.340.10">
    <property type="match status" value="1"/>
</dbReference>
<proteinExistence type="predicted"/>
<dbReference type="Proteomes" id="UP001451571">
    <property type="component" value="Chromosome"/>
</dbReference>
<keyword evidence="1" id="KW-0472">Membrane</keyword>
<sequence length="566" mass="64478">MEAKVKNNMDKFVGYLRKISIRRRLFYAFMILCVIPISTVISISAAVEFLYYNDNLRSNYDNFAYESDIRVNDMFEQMELKFKYLKENNDILTDIYLYATSPIYQTEEVSNRIENTIASIVSNQEEIDYAAILLEDGTSFLYTKTLINEKEIRNGLEDDLKWHYLDYGKQPALCRTEMVEVDYTSGLRARYVVLINLDAVESVLNNAVGSAKQKIAVTDTQGRAVAGSQFENPELFYEVTVPILDTGLKIKNTFIQTKYDLLGLITTIVIFLFVVIGAGGTSYLVNESIKIPLNRLLGRMEQIKEGDIFIEPEEEADINSQDENEILNRVFTSMLNKLNEVLEETYTTNINETQLRTRIKELELVALQQRINPHFLYNLLDNVFWIAQMKDYEEIGEMVSALGEFFKTSVSEKGAFVSISTEIENVKSYVCLQKIMHKNQFDVLWNIDSGIVHYKTVKLILQPIIENCIAHGFEGIEGGGIIHITGKKEENTIVFQIKDNGSGMEKDACDRIMLAMNSSILGVGDSIGMRNVNQRIKIYFGEPYGISIKSKINEGTTVSLCIPVKE</sequence>
<evidence type="ECO:0000259" key="2">
    <source>
        <dbReference type="SMART" id="SM00387"/>
    </source>
</evidence>
<dbReference type="PANTHER" id="PTHR34220:SF7">
    <property type="entry name" value="SENSOR HISTIDINE KINASE YPDA"/>
    <property type="match status" value="1"/>
</dbReference>
<gene>
    <name evidence="3" type="ORF">V6984_01595</name>
</gene>
<dbReference type="EMBL" id="CP146256">
    <property type="protein sequence ID" value="XAH74482.1"/>
    <property type="molecule type" value="Genomic_DNA"/>
</dbReference>
<organism evidence="3 4">
    <name type="scientific">Kineothrix sedimenti</name>
    <dbReference type="NCBI Taxonomy" id="3123317"/>
    <lineage>
        <taxon>Bacteria</taxon>
        <taxon>Bacillati</taxon>
        <taxon>Bacillota</taxon>
        <taxon>Clostridia</taxon>
        <taxon>Lachnospirales</taxon>
        <taxon>Lachnospiraceae</taxon>
        <taxon>Kineothrix</taxon>
    </lineage>
</organism>
<keyword evidence="3" id="KW-0808">Transferase</keyword>
<evidence type="ECO:0000256" key="1">
    <source>
        <dbReference type="SAM" id="Phobius"/>
    </source>
</evidence>
<dbReference type="PANTHER" id="PTHR34220">
    <property type="entry name" value="SENSOR HISTIDINE KINASE YPDA"/>
    <property type="match status" value="1"/>
</dbReference>
<keyword evidence="1" id="KW-0812">Transmembrane</keyword>
<dbReference type="InterPro" id="IPR010559">
    <property type="entry name" value="Sig_transdc_His_kin_internal"/>
</dbReference>
<feature type="domain" description="Histidine kinase/HSP90-like ATPase" evidence="2">
    <location>
        <begin position="452"/>
        <end position="566"/>
    </location>
</feature>
<dbReference type="Gene3D" id="3.30.565.10">
    <property type="entry name" value="Histidine kinase-like ATPase, C-terminal domain"/>
    <property type="match status" value="1"/>
</dbReference>
<protein>
    <submittedName>
        <fullName evidence="3">Histidine kinase</fullName>
    </submittedName>
</protein>
<dbReference type="InterPro" id="IPR036890">
    <property type="entry name" value="HATPase_C_sf"/>
</dbReference>
<keyword evidence="4" id="KW-1185">Reference proteome</keyword>
<keyword evidence="3" id="KW-0418">Kinase</keyword>
<dbReference type="RefSeq" id="WP_342758074.1">
    <property type="nucleotide sequence ID" value="NZ_CP146256.1"/>
</dbReference>